<feature type="coiled-coil region" evidence="1">
    <location>
        <begin position="953"/>
        <end position="990"/>
    </location>
</feature>
<evidence type="ECO:0000313" key="4">
    <source>
        <dbReference type="Proteomes" id="UP001515480"/>
    </source>
</evidence>
<reference evidence="3 4" key="1">
    <citation type="journal article" date="2024" name="Science">
        <title>Giant polyketide synthase enzymes in the biosynthesis of giant marine polyether toxins.</title>
        <authorList>
            <person name="Fallon T.R."/>
            <person name="Shende V.V."/>
            <person name="Wierzbicki I.H."/>
            <person name="Pendleton A.L."/>
            <person name="Watervoot N.F."/>
            <person name="Auber R.P."/>
            <person name="Gonzalez D.J."/>
            <person name="Wisecaver J.H."/>
            <person name="Moore B.S."/>
        </authorList>
    </citation>
    <scope>NUCLEOTIDE SEQUENCE [LARGE SCALE GENOMIC DNA]</scope>
    <source>
        <strain evidence="3 4">12B1</strain>
    </source>
</reference>
<accession>A0AB34JNS0</accession>
<comment type="caution">
    <text evidence="3">The sequence shown here is derived from an EMBL/GenBank/DDBJ whole genome shotgun (WGS) entry which is preliminary data.</text>
</comment>
<feature type="compositionally biased region" description="Basic and acidic residues" evidence="2">
    <location>
        <begin position="622"/>
        <end position="636"/>
    </location>
</feature>
<proteinExistence type="predicted"/>
<evidence type="ECO:0000256" key="2">
    <source>
        <dbReference type="SAM" id="MobiDB-lite"/>
    </source>
</evidence>
<keyword evidence="4" id="KW-1185">Reference proteome</keyword>
<dbReference type="EMBL" id="JBGBPQ010000006">
    <property type="protein sequence ID" value="KAL1522565.1"/>
    <property type="molecule type" value="Genomic_DNA"/>
</dbReference>
<evidence type="ECO:0008006" key="5">
    <source>
        <dbReference type="Google" id="ProtNLM"/>
    </source>
</evidence>
<feature type="coiled-coil region" evidence="1">
    <location>
        <begin position="50"/>
        <end position="105"/>
    </location>
</feature>
<organism evidence="3 4">
    <name type="scientific">Prymnesium parvum</name>
    <name type="common">Toxic golden alga</name>
    <dbReference type="NCBI Taxonomy" id="97485"/>
    <lineage>
        <taxon>Eukaryota</taxon>
        <taxon>Haptista</taxon>
        <taxon>Haptophyta</taxon>
        <taxon>Prymnesiophyceae</taxon>
        <taxon>Prymnesiales</taxon>
        <taxon>Prymnesiaceae</taxon>
        <taxon>Prymnesium</taxon>
    </lineage>
</organism>
<dbReference type="AlphaFoldDB" id="A0AB34JNS0"/>
<sequence length="1026" mass="117384">MKNNAWVIQLRQLLFEQRIVGIWLGHERLSIALALKRWHSFAVVTHLSLAQRAEELGAEHNERLEQLERERALLLHRTEEGSRLVQQLEGRLHTADESIASLRAEHALALHRGQQDAQRVQDLQSWLGRQLQEAADRSSEFEAERKRWTERVEHERAVAAHKAEQDARRAEELQLKLDASEALVKSLQQKERELNSEAEAEQGRWSELLERERMESLQRSEQDGIQLQSLQSKLSSAEGTIAGLRAQLSAQQVRLEEHQEHEGTLALRRLEEGSLFVQQLEDKLHAAASAVSFLQHEAASNAEAVQAERKMWAAQLQHERTLAAQKGEEAAQLAMELVLQLSALKSPEQNLRDRVSSTDANAVVQQSTMGAETATLEVASCLNHKVAATSGNVGGLSEVAKDDTRGNHDPLSEVEAPATPPSKMDLLSIEQSRTISSAARGELEWQRWTQLEQAIQRGEHDAARLEQLQDELSTMKGVVDELREENIRLRQEVAESASHMEREWKQWRDQVESERSLMGPPSELDSHLAQQLEAKLSEAEGLISNLQQQLAALSDNDGEAEGQRWAQLLERERALTLQRGEQHGVRVAQLQLKLRTTQGVLAELREENFHLRQEAAESTSRMGRERQEWRDQVERSEPDAQLVQQLEAKLSDAERLISDLQQQLVALSDTDSAEADGERWAHLLERERALTIQRGEQDAVRMEQLQVKLRTTQSVANELREQDIRLRQEIAETTLRMEMERQEWRDQLEDSVRRARQLEEKLSNAEGQLESLHREKAHRLNQAKASASDEVTVERRKWTEQLERERALALQRDERDAQLLEQLHGKLNIAEDLNLSSRTEILILRQELARVELSLTLVTEEKQREQGERTSAWLHRSQHDTMLRAKLDAEKRRLEETSAQLRALEQAVEEAEEFTLLQQANELRRAQHIRHSALAAYRGTRSPGEAWAFARAHFQLLAVRKRHEAQLEELQAERLELDKLRDARGQLEWRVTESRAKLLILVVPEEDSSHALTSHQAVAFKDDGNV</sequence>
<feature type="region of interest" description="Disordered" evidence="2">
    <location>
        <begin position="397"/>
        <end position="421"/>
    </location>
</feature>
<feature type="coiled-coil region" evidence="1">
    <location>
        <begin position="702"/>
        <end position="775"/>
    </location>
</feature>
<keyword evidence="1" id="KW-0175">Coiled coil</keyword>
<dbReference type="Proteomes" id="UP001515480">
    <property type="component" value="Unassembled WGS sequence"/>
</dbReference>
<evidence type="ECO:0000256" key="1">
    <source>
        <dbReference type="SAM" id="Coils"/>
    </source>
</evidence>
<feature type="coiled-coil region" evidence="1">
    <location>
        <begin position="131"/>
        <end position="297"/>
    </location>
</feature>
<gene>
    <name evidence="3" type="ORF">AB1Y20_017550</name>
</gene>
<feature type="coiled-coil region" evidence="1">
    <location>
        <begin position="529"/>
        <end position="563"/>
    </location>
</feature>
<feature type="compositionally biased region" description="Basic and acidic residues" evidence="2">
    <location>
        <begin position="399"/>
        <end position="411"/>
    </location>
</feature>
<feature type="coiled-coil region" evidence="1">
    <location>
        <begin position="451"/>
        <end position="499"/>
    </location>
</feature>
<evidence type="ECO:0000313" key="3">
    <source>
        <dbReference type="EMBL" id="KAL1522565.1"/>
    </source>
</evidence>
<feature type="coiled-coil region" evidence="1">
    <location>
        <begin position="884"/>
        <end position="914"/>
    </location>
</feature>
<protein>
    <recommendedName>
        <fullName evidence="5">Centrosomal protein of 162 kDa</fullName>
    </recommendedName>
</protein>
<feature type="region of interest" description="Disordered" evidence="2">
    <location>
        <begin position="614"/>
        <end position="636"/>
    </location>
</feature>
<name>A0AB34JNS0_PRYPA</name>